<sequence length="173" mass="19747">MSGIPQEFTAYYESPVGTLEISGTEEYLTSILFVEAQKRPSPKFRPSEFVPEVVKVCIQQLKEYFAGNRKDFDLIFKHKGTDFQVLVWHTLETIPYGKTISYLELSRRIGNEKAIRAVGTTNGNNKFTIVVPCHRVIGSNGSLVGYGGDLWRKKWLLEHELKYSGGFQTKMFE</sequence>
<comment type="miscellaneous">
    <text evidence="9">This enzyme catalyzes only one turnover and therefore is not strictly catalytic. According to one definition, an enzyme is a biocatalyst that acts repeatedly and over many reaction cycles.</text>
</comment>
<dbReference type="SUPFAM" id="SSF46767">
    <property type="entry name" value="Methylated DNA-protein cysteine methyltransferase, C-terminal domain"/>
    <property type="match status" value="1"/>
</dbReference>
<evidence type="ECO:0000256" key="4">
    <source>
        <dbReference type="ARBA" id="ARBA00022603"/>
    </source>
</evidence>
<feature type="domain" description="Methylated-DNA-[protein]-cysteine S-methyltransferase DNA binding" evidence="10">
    <location>
        <begin position="82"/>
        <end position="160"/>
    </location>
</feature>
<dbReference type="InterPro" id="IPR036217">
    <property type="entry name" value="MethylDNA_cys_MeTrfase_DNAb"/>
</dbReference>
<proteinExistence type="inferred from homology"/>
<dbReference type="InterPro" id="IPR001497">
    <property type="entry name" value="MethylDNA_cys_MeTrfase_AS"/>
</dbReference>
<dbReference type="Gene3D" id="3.30.160.70">
    <property type="entry name" value="Methylated DNA-protein cysteine methyltransferase domain"/>
    <property type="match status" value="1"/>
</dbReference>
<keyword evidence="5 9" id="KW-0808">Transferase</keyword>
<dbReference type="Pfam" id="PF02870">
    <property type="entry name" value="Methyltransf_1N"/>
    <property type="match status" value="1"/>
</dbReference>
<evidence type="ECO:0000256" key="8">
    <source>
        <dbReference type="ARBA" id="ARBA00049348"/>
    </source>
</evidence>
<dbReference type="EMBL" id="FOXH01000004">
    <property type="protein sequence ID" value="SFP59723.1"/>
    <property type="molecule type" value="Genomic_DNA"/>
</dbReference>
<dbReference type="PANTHER" id="PTHR10815">
    <property type="entry name" value="METHYLATED-DNA--PROTEIN-CYSTEINE METHYLTRANSFERASE"/>
    <property type="match status" value="1"/>
</dbReference>
<dbReference type="PANTHER" id="PTHR10815:SF13">
    <property type="entry name" value="METHYLATED-DNA--PROTEIN-CYSTEINE METHYLTRANSFERASE"/>
    <property type="match status" value="1"/>
</dbReference>
<dbReference type="FunFam" id="1.10.10.10:FF:000214">
    <property type="entry name" value="Methylated-DNA--protein-cysteine methyltransferase"/>
    <property type="match status" value="1"/>
</dbReference>
<evidence type="ECO:0000259" key="11">
    <source>
        <dbReference type="Pfam" id="PF02870"/>
    </source>
</evidence>
<feature type="active site" description="Nucleophile; methyl group acceptor" evidence="9">
    <location>
        <position position="133"/>
    </location>
</feature>
<protein>
    <recommendedName>
        <fullName evidence="9">Methylated-DNA--protein-cysteine methyltransferase</fullName>
        <ecNumber evidence="9">2.1.1.63</ecNumber>
    </recommendedName>
    <alternativeName>
        <fullName evidence="9">6-O-methylguanine-DNA methyltransferase</fullName>
        <shortName evidence="9">MGMT</shortName>
    </alternativeName>
    <alternativeName>
        <fullName evidence="9">O-6-methylguanine-DNA-alkyltransferase</fullName>
    </alternativeName>
</protein>
<dbReference type="HAMAP" id="MF_00772">
    <property type="entry name" value="OGT"/>
    <property type="match status" value="1"/>
</dbReference>
<comment type="catalytic activity">
    <reaction evidence="1 9">
        <text>a 4-O-methyl-thymidine in DNA + L-cysteinyl-[protein] = a thymidine in DNA + S-methyl-L-cysteinyl-[protein]</text>
        <dbReference type="Rhea" id="RHEA:53428"/>
        <dbReference type="Rhea" id="RHEA-COMP:10131"/>
        <dbReference type="Rhea" id="RHEA-COMP:10132"/>
        <dbReference type="Rhea" id="RHEA-COMP:13555"/>
        <dbReference type="Rhea" id="RHEA-COMP:13556"/>
        <dbReference type="ChEBI" id="CHEBI:29950"/>
        <dbReference type="ChEBI" id="CHEBI:82612"/>
        <dbReference type="ChEBI" id="CHEBI:137386"/>
        <dbReference type="ChEBI" id="CHEBI:137387"/>
        <dbReference type="EC" id="2.1.1.63"/>
    </reaction>
</comment>
<evidence type="ECO:0000256" key="3">
    <source>
        <dbReference type="ARBA" id="ARBA00022490"/>
    </source>
</evidence>
<evidence type="ECO:0000256" key="5">
    <source>
        <dbReference type="ARBA" id="ARBA00022679"/>
    </source>
</evidence>
<keyword evidence="7 9" id="KW-0234">DNA repair</keyword>
<dbReference type="InterPro" id="IPR014048">
    <property type="entry name" value="MethylDNA_cys_MeTrfase_DNA-bd"/>
</dbReference>
<organism evidence="12 13">
    <name type="scientific">Pseudarcicella hirudinis</name>
    <dbReference type="NCBI Taxonomy" id="1079859"/>
    <lineage>
        <taxon>Bacteria</taxon>
        <taxon>Pseudomonadati</taxon>
        <taxon>Bacteroidota</taxon>
        <taxon>Cytophagia</taxon>
        <taxon>Cytophagales</taxon>
        <taxon>Flectobacillaceae</taxon>
        <taxon>Pseudarcicella</taxon>
    </lineage>
</organism>
<name>A0A1I5RMK6_9BACT</name>
<dbReference type="AlphaFoldDB" id="A0A1I5RMK6"/>
<dbReference type="Pfam" id="PF01035">
    <property type="entry name" value="DNA_binding_1"/>
    <property type="match status" value="1"/>
</dbReference>
<dbReference type="CDD" id="cd06445">
    <property type="entry name" value="ATase"/>
    <property type="match status" value="1"/>
</dbReference>
<dbReference type="EC" id="2.1.1.63" evidence="9"/>
<dbReference type="GO" id="GO:0003908">
    <property type="term" value="F:methylated-DNA-[protein]-cysteine S-methyltransferase activity"/>
    <property type="evidence" value="ECO:0007669"/>
    <property type="project" value="UniProtKB-UniRule"/>
</dbReference>
<dbReference type="SUPFAM" id="SSF53155">
    <property type="entry name" value="Methylated DNA-protein cysteine methyltransferase domain"/>
    <property type="match status" value="1"/>
</dbReference>
<keyword evidence="3 9" id="KW-0963">Cytoplasm</keyword>
<evidence type="ECO:0000313" key="12">
    <source>
        <dbReference type="EMBL" id="SFP59723.1"/>
    </source>
</evidence>
<dbReference type="InterPro" id="IPR036631">
    <property type="entry name" value="MGMT_N_sf"/>
</dbReference>
<dbReference type="OrthoDB" id="9802228at2"/>
<evidence type="ECO:0000256" key="2">
    <source>
        <dbReference type="ARBA" id="ARBA00008711"/>
    </source>
</evidence>
<comment type="function">
    <text evidence="9">Involved in the cellular defense against the biological effects of O6-methylguanine (O6-MeG) and O4-methylthymine (O4-MeT) in DNA. Repairs the methylated nucleobase in DNA by stoichiometrically transferring the methyl group to a cysteine residue in the enzyme. This is a suicide reaction: the enzyme is irreversibly inactivated.</text>
</comment>
<evidence type="ECO:0000256" key="6">
    <source>
        <dbReference type="ARBA" id="ARBA00022763"/>
    </source>
</evidence>
<evidence type="ECO:0000256" key="7">
    <source>
        <dbReference type="ARBA" id="ARBA00023204"/>
    </source>
</evidence>
<comment type="catalytic activity">
    <reaction evidence="8 9">
        <text>a 6-O-methyl-2'-deoxyguanosine in DNA + L-cysteinyl-[protein] = S-methyl-L-cysteinyl-[protein] + a 2'-deoxyguanosine in DNA</text>
        <dbReference type="Rhea" id="RHEA:24000"/>
        <dbReference type="Rhea" id="RHEA-COMP:10131"/>
        <dbReference type="Rhea" id="RHEA-COMP:10132"/>
        <dbReference type="Rhea" id="RHEA-COMP:11367"/>
        <dbReference type="Rhea" id="RHEA-COMP:11368"/>
        <dbReference type="ChEBI" id="CHEBI:29950"/>
        <dbReference type="ChEBI" id="CHEBI:82612"/>
        <dbReference type="ChEBI" id="CHEBI:85445"/>
        <dbReference type="ChEBI" id="CHEBI:85448"/>
        <dbReference type="EC" id="2.1.1.63"/>
    </reaction>
</comment>
<gene>
    <name evidence="12" type="ORF">SAMN04515674_104151</name>
</gene>
<dbReference type="GO" id="GO:0005737">
    <property type="term" value="C:cytoplasm"/>
    <property type="evidence" value="ECO:0007669"/>
    <property type="project" value="UniProtKB-SubCell"/>
</dbReference>
<evidence type="ECO:0000256" key="1">
    <source>
        <dbReference type="ARBA" id="ARBA00001286"/>
    </source>
</evidence>
<accession>A0A1I5RMK6</accession>
<dbReference type="GO" id="GO:0006307">
    <property type="term" value="P:DNA alkylation repair"/>
    <property type="evidence" value="ECO:0007669"/>
    <property type="project" value="UniProtKB-UniRule"/>
</dbReference>
<dbReference type="PROSITE" id="PS00374">
    <property type="entry name" value="MGMT"/>
    <property type="match status" value="1"/>
</dbReference>
<keyword evidence="4 9" id="KW-0489">Methyltransferase</keyword>
<dbReference type="Proteomes" id="UP000199306">
    <property type="component" value="Unassembled WGS sequence"/>
</dbReference>
<dbReference type="InterPro" id="IPR008332">
    <property type="entry name" value="MethylG_MeTrfase_N"/>
</dbReference>
<dbReference type="STRING" id="1079859.SAMN04515674_104151"/>
<keyword evidence="13" id="KW-1185">Reference proteome</keyword>
<comment type="subcellular location">
    <subcellularLocation>
        <location evidence="9">Cytoplasm</location>
    </subcellularLocation>
</comment>
<dbReference type="InterPro" id="IPR023546">
    <property type="entry name" value="MGMT"/>
</dbReference>
<dbReference type="InterPro" id="IPR036388">
    <property type="entry name" value="WH-like_DNA-bd_sf"/>
</dbReference>
<dbReference type="NCBIfam" id="TIGR00589">
    <property type="entry name" value="ogt"/>
    <property type="match status" value="1"/>
</dbReference>
<comment type="similarity">
    <text evidence="2 9">Belongs to the MGMT family.</text>
</comment>
<dbReference type="RefSeq" id="WP_092015437.1">
    <property type="nucleotide sequence ID" value="NZ_FOXH01000004.1"/>
</dbReference>
<dbReference type="GO" id="GO:0032259">
    <property type="term" value="P:methylation"/>
    <property type="evidence" value="ECO:0007669"/>
    <property type="project" value="UniProtKB-KW"/>
</dbReference>
<reference evidence="12 13" key="1">
    <citation type="submission" date="2016-10" db="EMBL/GenBank/DDBJ databases">
        <authorList>
            <person name="de Groot N.N."/>
        </authorList>
    </citation>
    <scope>NUCLEOTIDE SEQUENCE [LARGE SCALE GENOMIC DNA]</scope>
    <source>
        <strain evidence="13">E92,LMG 26720,CCM 7988</strain>
    </source>
</reference>
<evidence type="ECO:0000313" key="13">
    <source>
        <dbReference type="Proteomes" id="UP000199306"/>
    </source>
</evidence>
<evidence type="ECO:0000259" key="10">
    <source>
        <dbReference type="Pfam" id="PF01035"/>
    </source>
</evidence>
<feature type="domain" description="Methylguanine DNA methyltransferase ribonuclease-like" evidence="11">
    <location>
        <begin position="10"/>
        <end position="74"/>
    </location>
</feature>
<dbReference type="Gene3D" id="1.10.10.10">
    <property type="entry name" value="Winged helix-like DNA-binding domain superfamily/Winged helix DNA-binding domain"/>
    <property type="match status" value="1"/>
</dbReference>
<keyword evidence="6 9" id="KW-0227">DNA damage</keyword>
<evidence type="ECO:0000256" key="9">
    <source>
        <dbReference type="HAMAP-Rule" id="MF_00772"/>
    </source>
</evidence>